<dbReference type="VEuPathDB" id="FungiDB:BDV34DRAFT_197763"/>
<sequence length="228" mass="25767">MTENKPRVGSLLVSLQRIYTPHTKSFTYCLVSSAQKIYYKDQNDLRMKGITAAPMIPEQKDVDQRSGVIHSESAQGDGHDEVPHDSDDEPMVYETPRDYATSARQERDRLIAEGADPDSVILQSEVRNHVPRQEGESSADSGKRYCETMNAMIRRGVSILNDMCTADVVASGFGTEDRRFFDLGPGSGATKREFQEFSEWFSEVMEAGQTYEVPEKWLKFETPNPRDI</sequence>
<evidence type="ECO:0000313" key="3">
    <source>
        <dbReference type="Proteomes" id="UP000326532"/>
    </source>
</evidence>
<gene>
    <name evidence="2" type="ORF">BDV34DRAFT_197763</name>
</gene>
<dbReference type="Proteomes" id="UP000326532">
    <property type="component" value="Unassembled WGS sequence"/>
</dbReference>
<evidence type="ECO:0000313" key="2">
    <source>
        <dbReference type="EMBL" id="KAB8204218.1"/>
    </source>
</evidence>
<protein>
    <submittedName>
        <fullName evidence="2">Uncharacterized protein</fullName>
    </submittedName>
</protein>
<evidence type="ECO:0000256" key="1">
    <source>
        <dbReference type="SAM" id="MobiDB-lite"/>
    </source>
</evidence>
<dbReference type="EMBL" id="ML734982">
    <property type="protein sequence ID" value="KAB8204218.1"/>
    <property type="molecule type" value="Genomic_DNA"/>
</dbReference>
<keyword evidence="3" id="KW-1185">Reference proteome</keyword>
<feature type="region of interest" description="Disordered" evidence="1">
    <location>
        <begin position="71"/>
        <end position="90"/>
    </location>
</feature>
<dbReference type="AlphaFoldDB" id="A0A5N6DGJ6"/>
<proteinExistence type="predicted"/>
<name>A0A5N6DGJ6_ASPPA</name>
<organism evidence="2 3">
    <name type="scientific">Aspergillus parasiticus</name>
    <dbReference type="NCBI Taxonomy" id="5067"/>
    <lineage>
        <taxon>Eukaryota</taxon>
        <taxon>Fungi</taxon>
        <taxon>Dikarya</taxon>
        <taxon>Ascomycota</taxon>
        <taxon>Pezizomycotina</taxon>
        <taxon>Eurotiomycetes</taxon>
        <taxon>Eurotiomycetidae</taxon>
        <taxon>Eurotiales</taxon>
        <taxon>Aspergillaceae</taxon>
        <taxon>Aspergillus</taxon>
        <taxon>Aspergillus subgen. Circumdati</taxon>
    </lineage>
</organism>
<accession>A0A5N6DGJ6</accession>
<reference evidence="2 3" key="1">
    <citation type="submission" date="2019-04" db="EMBL/GenBank/DDBJ databases">
        <title>Fungal friends and foes A comparative genomics study of 23 Aspergillus species from section Flavi.</title>
        <authorList>
            <consortium name="DOE Joint Genome Institute"/>
            <person name="Kjaerbolling I."/>
            <person name="Vesth T.C."/>
            <person name="Frisvad J.C."/>
            <person name="Nybo J.L."/>
            <person name="Theobald S."/>
            <person name="Kildgaard S."/>
            <person name="Petersen T.I."/>
            <person name="Kuo A."/>
            <person name="Sato A."/>
            <person name="Lyhne E.K."/>
            <person name="Kogle M.E."/>
            <person name="Wiebenga A."/>
            <person name="Kun R.S."/>
            <person name="Lubbers R.J."/>
            <person name="Makela M.R."/>
            <person name="Barry K."/>
            <person name="Chovatia M."/>
            <person name="Clum A."/>
            <person name="Daum C."/>
            <person name="Haridas S."/>
            <person name="He G."/>
            <person name="LaButti K."/>
            <person name="Lipzen A."/>
            <person name="Mondo S."/>
            <person name="Pangilinan J."/>
            <person name="Riley R."/>
            <person name="Salamov A."/>
            <person name="Simmons B.A."/>
            <person name="Magnuson J.K."/>
            <person name="Henrissat B."/>
            <person name="Mortensen U.H."/>
            <person name="Larsen T.O."/>
            <person name="De vries R.P."/>
            <person name="Grigoriev I.V."/>
            <person name="Machida M."/>
            <person name="Baker S.E."/>
            <person name="Andersen M.R."/>
        </authorList>
    </citation>
    <scope>NUCLEOTIDE SEQUENCE [LARGE SCALE GENOMIC DNA]</scope>
    <source>
        <strain evidence="2 3">CBS 117618</strain>
    </source>
</reference>